<evidence type="ECO:0000256" key="1">
    <source>
        <dbReference type="ARBA" id="ARBA00000900"/>
    </source>
</evidence>
<dbReference type="PROSITE" id="PS50089">
    <property type="entry name" value="ZF_RING_2"/>
    <property type="match status" value="1"/>
</dbReference>
<dbReference type="PANTHER" id="PTHR15710:SF108">
    <property type="entry name" value="OS03G0286100 PROTEIN"/>
    <property type="match status" value="1"/>
</dbReference>
<comment type="catalytic activity">
    <reaction evidence="1">
        <text>S-ubiquitinyl-[E2 ubiquitin-conjugating enzyme]-L-cysteine + [acceptor protein]-L-lysine = [E2 ubiquitin-conjugating enzyme]-L-cysteine + N(6)-ubiquitinyl-[acceptor protein]-L-lysine.</text>
        <dbReference type="EC" id="2.3.2.27"/>
    </reaction>
</comment>
<dbReference type="PANTHER" id="PTHR15710">
    <property type="entry name" value="E3 UBIQUITIN-PROTEIN LIGASE PRAJA"/>
    <property type="match status" value="1"/>
</dbReference>
<feature type="compositionally biased region" description="Acidic residues" evidence="9">
    <location>
        <begin position="230"/>
        <end position="239"/>
    </location>
</feature>
<evidence type="ECO:0000256" key="9">
    <source>
        <dbReference type="SAM" id="MobiDB-lite"/>
    </source>
</evidence>
<evidence type="ECO:0000256" key="3">
    <source>
        <dbReference type="ARBA" id="ARBA00022679"/>
    </source>
</evidence>
<evidence type="ECO:0000259" key="10">
    <source>
        <dbReference type="PROSITE" id="PS50089"/>
    </source>
</evidence>
<organism evidence="11 12">
    <name type="scientific">Vitis vinifera</name>
    <name type="common">Grape</name>
    <dbReference type="NCBI Taxonomy" id="29760"/>
    <lineage>
        <taxon>Eukaryota</taxon>
        <taxon>Viridiplantae</taxon>
        <taxon>Streptophyta</taxon>
        <taxon>Embryophyta</taxon>
        <taxon>Tracheophyta</taxon>
        <taxon>Spermatophyta</taxon>
        <taxon>Magnoliopsida</taxon>
        <taxon>eudicotyledons</taxon>
        <taxon>Gunneridae</taxon>
        <taxon>Pentapetalae</taxon>
        <taxon>rosids</taxon>
        <taxon>Vitales</taxon>
        <taxon>Vitaceae</taxon>
        <taxon>Viteae</taxon>
        <taxon>Vitis</taxon>
    </lineage>
</organism>
<dbReference type="Pfam" id="PF13639">
    <property type="entry name" value="zf-RING_2"/>
    <property type="match status" value="1"/>
</dbReference>
<dbReference type="KEGG" id="vvi:104881617"/>
<evidence type="ECO:0000256" key="7">
    <source>
        <dbReference type="ARBA" id="ARBA00022833"/>
    </source>
</evidence>
<accession>A0A438JBZ8</accession>
<dbReference type="OrthoDB" id="8062037at2759"/>
<comment type="caution">
    <text evidence="11">The sequence shown here is derived from an EMBL/GenBank/DDBJ whole genome shotgun (WGS) entry which is preliminary data.</text>
</comment>
<reference evidence="11 12" key="1">
    <citation type="journal article" date="2018" name="PLoS Genet.">
        <title>Population sequencing reveals clonal diversity and ancestral inbreeding in the grapevine cultivar Chardonnay.</title>
        <authorList>
            <person name="Roach M.J."/>
            <person name="Johnson D.L."/>
            <person name="Bohlmann J."/>
            <person name="van Vuuren H.J."/>
            <person name="Jones S.J."/>
            <person name="Pretorius I.S."/>
            <person name="Schmidt S.A."/>
            <person name="Borneman A.R."/>
        </authorList>
    </citation>
    <scope>NUCLEOTIDE SEQUENCE [LARGE SCALE GENOMIC DNA]</scope>
    <source>
        <strain evidence="12">cv. Chardonnay</strain>
        <tissue evidence="11">Leaf</tissue>
    </source>
</reference>
<dbReference type="GO" id="GO:0008270">
    <property type="term" value="F:zinc ion binding"/>
    <property type="evidence" value="ECO:0007669"/>
    <property type="project" value="UniProtKB-KW"/>
</dbReference>
<keyword evidence="7" id="KW-0862">Zinc</keyword>
<gene>
    <name evidence="11" type="primary">CIP8_1</name>
    <name evidence="11" type="ORF">CK203_023700</name>
</gene>
<dbReference type="Gramene" id="Vitis14g01606.t01">
    <property type="protein sequence ID" value="Vitis14g01606.t01.CDS"/>
    <property type="gene ID" value="Vitis14g01606"/>
</dbReference>
<dbReference type="Gene3D" id="3.30.40.10">
    <property type="entry name" value="Zinc/RING finger domain, C3HC4 (zinc finger)"/>
    <property type="match status" value="1"/>
</dbReference>
<dbReference type="FunFam" id="3.30.40.10:FF:000022">
    <property type="entry name" value="E3 ubiquitin-protein ligase RING1-like"/>
    <property type="match status" value="1"/>
</dbReference>
<evidence type="ECO:0000256" key="8">
    <source>
        <dbReference type="PROSITE-ProRule" id="PRU00175"/>
    </source>
</evidence>
<feature type="domain" description="RING-type" evidence="10">
    <location>
        <begin position="334"/>
        <end position="375"/>
    </location>
</feature>
<evidence type="ECO:0000313" key="11">
    <source>
        <dbReference type="EMBL" id="RVX06472.1"/>
    </source>
</evidence>
<evidence type="ECO:0000313" key="12">
    <source>
        <dbReference type="Proteomes" id="UP000288805"/>
    </source>
</evidence>
<dbReference type="SMART" id="SM00184">
    <property type="entry name" value="RING"/>
    <property type="match status" value="1"/>
</dbReference>
<name>A0A438JBZ8_VITVI</name>
<evidence type="ECO:0000256" key="2">
    <source>
        <dbReference type="ARBA" id="ARBA00012483"/>
    </source>
</evidence>
<dbReference type="AlphaFoldDB" id="A0A438JBZ8"/>
<evidence type="ECO:0000256" key="5">
    <source>
        <dbReference type="ARBA" id="ARBA00022771"/>
    </source>
</evidence>
<dbReference type="EMBL" id="QGNW01000051">
    <property type="protein sequence ID" value="RVX06472.1"/>
    <property type="molecule type" value="Genomic_DNA"/>
</dbReference>
<dbReference type="Proteomes" id="UP000288805">
    <property type="component" value="Unassembled WGS sequence"/>
</dbReference>
<dbReference type="GO" id="GO:0061630">
    <property type="term" value="F:ubiquitin protein ligase activity"/>
    <property type="evidence" value="ECO:0007669"/>
    <property type="project" value="UniProtKB-EC"/>
</dbReference>
<keyword evidence="5 8" id="KW-0863">Zinc-finger</keyword>
<proteinExistence type="predicted"/>
<dbReference type="EC" id="2.3.2.27" evidence="2"/>
<feature type="region of interest" description="Disordered" evidence="9">
    <location>
        <begin position="224"/>
        <end position="245"/>
    </location>
</feature>
<dbReference type="SUPFAM" id="SSF57850">
    <property type="entry name" value="RING/U-box"/>
    <property type="match status" value="1"/>
</dbReference>
<dbReference type="SMR" id="A0A438JBZ8"/>
<protein>
    <recommendedName>
        <fullName evidence="2">RING-type E3 ubiquitin transferase</fullName>
        <ecNumber evidence="2">2.3.2.27</ecNumber>
    </recommendedName>
</protein>
<evidence type="ECO:0000256" key="4">
    <source>
        <dbReference type="ARBA" id="ARBA00022723"/>
    </source>
</evidence>
<keyword evidence="4" id="KW-0479">Metal-binding</keyword>
<evidence type="ECO:0000256" key="6">
    <source>
        <dbReference type="ARBA" id="ARBA00022786"/>
    </source>
</evidence>
<dbReference type="InterPro" id="IPR001841">
    <property type="entry name" value="Znf_RING"/>
</dbReference>
<keyword evidence="3" id="KW-0808">Transferase</keyword>
<sequence length="397" mass="44398">MSSKRTMAGVSDAQFPQEPSVVYEDVETLRSIPIFSNYDHFYSYDSDGDCFYGQDQVDMVTNLFENRSEDFRNADDDGDSGLDPFSDDLDLRILGVGSEVEQNHGDEFGLGLGTGFESDKMAWASESGESSSVHGENASAVAYGLRVVGIGSDSDSDSEDDGVEFSSEVNDDYGLDRVEDLDPRLYWDCLPLEDTRTNNEDFEWEQVDERASLSLAVNGVDELSLSSEISSEEEEEEEAGDGRDEAARSLDWEVLLAMNNLERTLNLEHDLDIDSFFTDQDDYVNATEYVTLFGLFTEDDAGLKGSPPAAKSVVQNLPVVELTQQYLEKNNVVCAVCKDEILLEEKVKRLPCSHHYHGDCIVPWLSIRNTCPVCRYELPTDDPEYEHMKSQRTGRGL</sequence>
<dbReference type="InterPro" id="IPR013083">
    <property type="entry name" value="Znf_RING/FYVE/PHD"/>
</dbReference>
<keyword evidence="6" id="KW-0833">Ubl conjugation pathway</keyword>